<dbReference type="SUPFAM" id="SSF52540">
    <property type="entry name" value="P-loop containing nucleoside triphosphate hydrolases"/>
    <property type="match status" value="1"/>
</dbReference>
<dbReference type="Gene3D" id="3.40.50.300">
    <property type="entry name" value="P-loop containing nucleotide triphosphate hydrolases"/>
    <property type="match status" value="1"/>
</dbReference>
<dbReference type="Pfam" id="PF00004">
    <property type="entry name" value="AAA"/>
    <property type="match status" value="1"/>
</dbReference>
<accession>A0A6C0ALN7</accession>
<sequence>MKYCTYIFKKGKLKDTICNQLYDDSKASFCKKHINIVHINNKSTKIIDDPPKIIHVNKLVNKKLLEDNIKEKILNLETSDTNKTVIFKHYNNMKRTDSNSTEYYKNQLFVDAGLSYPWNSFYNVNDKIEKIGILNFIELLKIRLDNEMYGMDSVKNEIINVVCKFITNPHSNRNNIALYGPAGVGKSKFIKILSEILELPMKSISLGGIKDSSFFLGHGYVYVESGPGKILQNVIDSKISNPILYFDELDKVSETDNGKDIFSFLCYLTDPTQNTTFTDHYFYGMHFDLSKIFYVFTFNDINKIDKILLDRLNIINIECPSDNDIITIIEKHCIPEIIKNIGIKNKIIFGKDNIQFIINYCKSSFDKSITSGIREYYRIIEKIILELNKTILLYPETIITDINTDLIITDDLFKNLFNKIQNQINICKISHNYMYI</sequence>
<proteinExistence type="predicted"/>
<dbReference type="GO" id="GO:0004176">
    <property type="term" value="F:ATP-dependent peptidase activity"/>
    <property type="evidence" value="ECO:0007669"/>
    <property type="project" value="InterPro"/>
</dbReference>
<dbReference type="EMBL" id="MN740717">
    <property type="protein sequence ID" value="QHS80727.1"/>
    <property type="molecule type" value="Genomic_DNA"/>
</dbReference>
<dbReference type="AlphaFoldDB" id="A0A6C0ALN7"/>
<dbReference type="InterPro" id="IPR027065">
    <property type="entry name" value="Lon_Prtase"/>
</dbReference>
<dbReference type="GO" id="GO:0030163">
    <property type="term" value="P:protein catabolic process"/>
    <property type="evidence" value="ECO:0007669"/>
    <property type="project" value="InterPro"/>
</dbReference>
<dbReference type="GO" id="GO:0004252">
    <property type="term" value="F:serine-type endopeptidase activity"/>
    <property type="evidence" value="ECO:0007669"/>
    <property type="project" value="InterPro"/>
</dbReference>
<dbReference type="InterPro" id="IPR027417">
    <property type="entry name" value="P-loop_NTPase"/>
</dbReference>
<feature type="domain" description="ATPase AAA-type core" evidence="1">
    <location>
        <begin position="177"/>
        <end position="314"/>
    </location>
</feature>
<dbReference type="PANTHER" id="PTHR10046">
    <property type="entry name" value="ATP DEPENDENT LON PROTEASE FAMILY MEMBER"/>
    <property type="match status" value="1"/>
</dbReference>
<dbReference type="GO" id="GO:0005524">
    <property type="term" value="F:ATP binding"/>
    <property type="evidence" value="ECO:0007669"/>
    <property type="project" value="InterPro"/>
</dbReference>
<reference evidence="2" key="1">
    <citation type="journal article" date="2020" name="Nature">
        <title>Giant virus diversity and host interactions through global metagenomics.</title>
        <authorList>
            <person name="Schulz F."/>
            <person name="Roux S."/>
            <person name="Paez-Espino D."/>
            <person name="Jungbluth S."/>
            <person name="Walsh D.A."/>
            <person name="Denef V.J."/>
            <person name="McMahon K.D."/>
            <person name="Konstantinidis K.T."/>
            <person name="Eloe-Fadrosh E.A."/>
            <person name="Kyrpides N.C."/>
            <person name="Woyke T."/>
        </authorList>
    </citation>
    <scope>NUCLEOTIDE SEQUENCE</scope>
    <source>
        <strain evidence="2">GVMAG-S-1091796-13</strain>
    </source>
</reference>
<evidence type="ECO:0000259" key="1">
    <source>
        <dbReference type="Pfam" id="PF00004"/>
    </source>
</evidence>
<protein>
    <recommendedName>
        <fullName evidence="1">ATPase AAA-type core domain-containing protein</fullName>
    </recommendedName>
</protein>
<organism evidence="2">
    <name type="scientific">viral metagenome</name>
    <dbReference type="NCBI Taxonomy" id="1070528"/>
    <lineage>
        <taxon>unclassified sequences</taxon>
        <taxon>metagenomes</taxon>
        <taxon>organismal metagenomes</taxon>
    </lineage>
</organism>
<dbReference type="InterPro" id="IPR003959">
    <property type="entry name" value="ATPase_AAA_core"/>
</dbReference>
<evidence type="ECO:0000313" key="2">
    <source>
        <dbReference type="EMBL" id="QHS80727.1"/>
    </source>
</evidence>
<name>A0A6C0ALN7_9ZZZZ</name>
<dbReference type="GO" id="GO:0016887">
    <property type="term" value="F:ATP hydrolysis activity"/>
    <property type="evidence" value="ECO:0007669"/>
    <property type="project" value="InterPro"/>
</dbReference>